<evidence type="ECO:0000256" key="6">
    <source>
        <dbReference type="ARBA" id="ARBA00022725"/>
    </source>
</evidence>
<dbReference type="GO" id="GO:0005886">
    <property type="term" value="C:plasma membrane"/>
    <property type="evidence" value="ECO:0007669"/>
    <property type="project" value="UniProtKB-SubCell"/>
</dbReference>
<dbReference type="Gene3D" id="1.20.1070.10">
    <property type="entry name" value="Rhodopsin 7-helix transmembrane proteins"/>
    <property type="match status" value="1"/>
</dbReference>
<dbReference type="FunFam" id="1.20.1070.10:FF:000037">
    <property type="entry name" value="Olfactory receptor"/>
    <property type="match status" value="1"/>
</dbReference>
<evidence type="ECO:0000256" key="8">
    <source>
        <dbReference type="ARBA" id="ARBA00023040"/>
    </source>
</evidence>
<dbReference type="PROSITE" id="PS50262">
    <property type="entry name" value="G_PROTEIN_RECEP_F1_2"/>
    <property type="match status" value="1"/>
</dbReference>
<keyword evidence="5 12" id="KW-0812">Transmembrane</keyword>
<feature type="transmembrane region" description="Helical" evidence="13">
    <location>
        <begin position="59"/>
        <end position="79"/>
    </location>
</feature>
<feature type="transmembrane region" description="Helical" evidence="13">
    <location>
        <begin position="234"/>
        <end position="257"/>
    </location>
</feature>
<comment type="similarity">
    <text evidence="12">Belongs to the G-protein coupled receptor 1 family.</text>
</comment>
<evidence type="ECO:0000259" key="14">
    <source>
        <dbReference type="PROSITE" id="PS50262"/>
    </source>
</evidence>
<keyword evidence="16" id="KW-1185">Reference proteome</keyword>
<dbReference type="AlphaFoldDB" id="A0AA41N1C7"/>
<keyword evidence="8 12" id="KW-0297">G-protein coupled receptor</keyword>
<reference evidence="15" key="1">
    <citation type="submission" date="2020-03" db="EMBL/GenBank/DDBJ databases">
        <title>Studies in the Genomics of Life Span.</title>
        <authorList>
            <person name="Glass D."/>
        </authorList>
    </citation>
    <scope>NUCLEOTIDE SEQUENCE</scope>
    <source>
        <strain evidence="15">SUZIE</strain>
        <tissue evidence="15">Muscle</tissue>
    </source>
</reference>
<comment type="caution">
    <text evidence="15">The sequence shown here is derived from an EMBL/GenBank/DDBJ whole genome shotgun (WGS) entry which is preliminary data.</text>
</comment>
<name>A0AA41N1C7_SCICA</name>
<dbReference type="InterPro" id="IPR017452">
    <property type="entry name" value="GPCR_Rhodpsn_7TM"/>
</dbReference>
<dbReference type="SUPFAM" id="SSF81321">
    <property type="entry name" value="Family A G protein-coupled receptor-like"/>
    <property type="match status" value="1"/>
</dbReference>
<keyword evidence="9 13" id="KW-0472">Membrane</keyword>
<protein>
    <recommendedName>
        <fullName evidence="13">Olfactory receptor</fullName>
    </recommendedName>
</protein>
<keyword evidence="10 12" id="KW-0675">Receptor</keyword>
<evidence type="ECO:0000256" key="4">
    <source>
        <dbReference type="ARBA" id="ARBA00022606"/>
    </source>
</evidence>
<keyword evidence="11 12" id="KW-0807">Transducer</keyword>
<feature type="domain" description="G-protein coupled receptors family 1 profile" evidence="14">
    <location>
        <begin position="39"/>
        <end position="287"/>
    </location>
</feature>
<evidence type="ECO:0000256" key="9">
    <source>
        <dbReference type="ARBA" id="ARBA00023136"/>
    </source>
</evidence>
<dbReference type="PRINTS" id="PR00237">
    <property type="entry name" value="GPCRRHODOPSN"/>
</dbReference>
<dbReference type="GO" id="GO:0004930">
    <property type="term" value="F:G protein-coupled receptor activity"/>
    <property type="evidence" value="ECO:0007669"/>
    <property type="project" value="UniProtKB-KW"/>
</dbReference>
<evidence type="ECO:0000313" key="15">
    <source>
        <dbReference type="EMBL" id="MBZ3881931.1"/>
    </source>
</evidence>
<dbReference type="PANTHER" id="PTHR26452">
    <property type="entry name" value="OLFACTORY RECEPTOR"/>
    <property type="match status" value="1"/>
</dbReference>
<keyword evidence="3 13" id="KW-1003">Cell membrane</keyword>
<comment type="function">
    <text evidence="1">Odorant receptor.</text>
</comment>
<evidence type="ECO:0000256" key="10">
    <source>
        <dbReference type="ARBA" id="ARBA00023170"/>
    </source>
</evidence>
<comment type="subcellular location">
    <subcellularLocation>
        <location evidence="2 13">Cell membrane</location>
        <topology evidence="2 13">Multi-pass membrane protein</topology>
    </subcellularLocation>
</comment>
<evidence type="ECO:0000256" key="1">
    <source>
        <dbReference type="ARBA" id="ARBA00002936"/>
    </source>
</evidence>
<dbReference type="InterPro" id="IPR050516">
    <property type="entry name" value="Olfactory_GPCR"/>
</dbReference>
<accession>A0AA41N1C7</accession>
<evidence type="ECO:0000256" key="3">
    <source>
        <dbReference type="ARBA" id="ARBA00022475"/>
    </source>
</evidence>
<evidence type="ECO:0000256" key="7">
    <source>
        <dbReference type="ARBA" id="ARBA00022989"/>
    </source>
</evidence>
<gene>
    <name evidence="15" type="ORF">SUZIE_165435</name>
</gene>
<proteinExistence type="inferred from homology"/>
<organism evidence="15 16">
    <name type="scientific">Sciurus carolinensis</name>
    <name type="common">Eastern gray squirrel</name>
    <dbReference type="NCBI Taxonomy" id="30640"/>
    <lineage>
        <taxon>Eukaryota</taxon>
        <taxon>Metazoa</taxon>
        <taxon>Chordata</taxon>
        <taxon>Craniata</taxon>
        <taxon>Vertebrata</taxon>
        <taxon>Euteleostomi</taxon>
        <taxon>Mammalia</taxon>
        <taxon>Eutheria</taxon>
        <taxon>Euarchontoglires</taxon>
        <taxon>Glires</taxon>
        <taxon>Rodentia</taxon>
        <taxon>Sciuromorpha</taxon>
        <taxon>Sciuridae</taxon>
        <taxon>Sciurinae</taxon>
        <taxon>Sciurini</taxon>
        <taxon>Sciurus</taxon>
    </lineage>
</organism>
<dbReference type="InterPro" id="IPR000276">
    <property type="entry name" value="GPCR_Rhodpsn"/>
</dbReference>
<dbReference type="CDD" id="cd15227">
    <property type="entry name" value="7tmA_OR14-like"/>
    <property type="match status" value="1"/>
</dbReference>
<keyword evidence="4 13" id="KW-0716">Sensory transduction</keyword>
<evidence type="ECO:0000256" key="12">
    <source>
        <dbReference type="RuleBase" id="RU000688"/>
    </source>
</evidence>
<evidence type="ECO:0000256" key="5">
    <source>
        <dbReference type="ARBA" id="ARBA00022692"/>
    </source>
</evidence>
<dbReference type="PROSITE" id="PS00237">
    <property type="entry name" value="G_PROTEIN_RECEP_F1_1"/>
    <property type="match status" value="1"/>
</dbReference>
<sequence length="310" mass="34451">MANSTMVTEFLLLGYPDGWKLSFLYFMVLVLTYLSTLLGNLLIIIVTSADQNLHTPMYFFLRNLSILDMCFISITVPNACVNSLTGNRAISVAGCATQIFLVIFCACVELLFLSTMAWDRYVAICQPLQYLLIMNPQFCVRMTLASLFSGLVYAGVHTGNTFQLSFCQSNLVHQFFCDVPSLLRLSCSDTTINKVLILVSAVVLCGGVFIFIAMSYICIFSTVLKSPNRAPGKAFSTCTPHILVVSVFLSSITGVYLRPSANSDTLQDLILSAFYTMVPPFLNPLIYSLRNKQVKEAVRKIMGRQFLSEK</sequence>
<dbReference type="Proteomes" id="UP001166674">
    <property type="component" value="Unassembled WGS sequence"/>
</dbReference>
<keyword evidence="6 13" id="KW-0552">Olfaction</keyword>
<dbReference type="InterPro" id="IPR000725">
    <property type="entry name" value="Olfact_rcpt"/>
</dbReference>
<dbReference type="PRINTS" id="PR00245">
    <property type="entry name" value="OLFACTORYR"/>
</dbReference>
<feature type="transmembrane region" description="Helical" evidence="13">
    <location>
        <begin position="138"/>
        <end position="156"/>
    </location>
</feature>
<evidence type="ECO:0000256" key="13">
    <source>
        <dbReference type="RuleBase" id="RU363047"/>
    </source>
</evidence>
<dbReference type="GO" id="GO:0004984">
    <property type="term" value="F:olfactory receptor activity"/>
    <property type="evidence" value="ECO:0007669"/>
    <property type="project" value="InterPro"/>
</dbReference>
<feature type="transmembrane region" description="Helical" evidence="13">
    <location>
        <begin position="99"/>
        <end position="118"/>
    </location>
</feature>
<dbReference type="Pfam" id="PF13853">
    <property type="entry name" value="7tm_4"/>
    <property type="match status" value="1"/>
</dbReference>
<feature type="transmembrane region" description="Helical" evidence="13">
    <location>
        <begin position="23"/>
        <end position="47"/>
    </location>
</feature>
<keyword evidence="7 13" id="KW-1133">Transmembrane helix</keyword>
<evidence type="ECO:0000313" key="16">
    <source>
        <dbReference type="Proteomes" id="UP001166674"/>
    </source>
</evidence>
<feature type="transmembrane region" description="Helical" evidence="13">
    <location>
        <begin position="269"/>
        <end position="289"/>
    </location>
</feature>
<feature type="transmembrane region" description="Helical" evidence="13">
    <location>
        <begin position="195"/>
        <end position="222"/>
    </location>
</feature>
<evidence type="ECO:0000256" key="2">
    <source>
        <dbReference type="ARBA" id="ARBA00004651"/>
    </source>
</evidence>
<dbReference type="EMBL" id="JAATJV010379844">
    <property type="protein sequence ID" value="MBZ3881931.1"/>
    <property type="molecule type" value="Genomic_DNA"/>
</dbReference>
<evidence type="ECO:0000256" key="11">
    <source>
        <dbReference type="ARBA" id="ARBA00023224"/>
    </source>
</evidence>